<reference evidence="1 2" key="1">
    <citation type="submission" date="2016-10" db="EMBL/GenBank/DDBJ databases">
        <title>Properties of three new Bordetella phage species from family Siphoviridae.</title>
        <authorList>
            <person name="Knezevic P."/>
            <person name="Petrovic Fabijan A."/>
            <person name="Doffkay Z."/>
            <person name="Rakhely G."/>
        </authorList>
    </citation>
    <scope>NUCLEOTIDE SEQUENCE [LARGE SCALE GENOMIC DNA]</scope>
</reference>
<dbReference type="EMBL" id="KY000220">
    <property type="protein sequence ID" value="APL99352.1"/>
    <property type="molecule type" value="Genomic_DNA"/>
</dbReference>
<reference evidence="2" key="2">
    <citation type="journal article" date="2021" name="Viruses">
        <title>Are Bordetella bronchiseptica Siphoviruses (Genus Vojvodinavirus) Appropriate for Phage Therapy Bacterial Allies or Foes?</title>
        <authorList>
            <person name="Petrovic Fabijan A."/>
            <person name="Aleksic Sabo V."/>
            <person name="Gavric D."/>
            <person name="Doffkay Z."/>
            <person name="Rakhely G."/>
            <person name="Knezevic P."/>
        </authorList>
    </citation>
    <scope>NUCLEOTIDE SEQUENCE [LARGE SCALE GENOMIC DNA]</scope>
</reference>
<keyword evidence="2" id="KW-1185">Reference proteome</keyword>
<dbReference type="Proteomes" id="UP000241807">
    <property type="component" value="Segment"/>
</dbReference>
<accession>A0A2D0W9L5</accession>
<organism evidence="1 2">
    <name type="scientific">Bordetella phage FP1</name>
    <dbReference type="NCBI Taxonomy" id="1916125"/>
    <lineage>
        <taxon>Viruses</taxon>
        <taxon>Duplodnaviria</taxon>
        <taxon>Heunggongvirae</taxon>
        <taxon>Uroviricota</taxon>
        <taxon>Caudoviricetes</taxon>
        <taxon>Mesyanzhinovviridae</taxon>
        <taxon>Rabinowitzvirinae</taxon>
        <taxon>Vojvodinavirus</taxon>
        <taxon>Vojvodinavirus FP1</taxon>
        <taxon>Bordetella virus FP1</taxon>
    </lineage>
</organism>
<dbReference type="GeneID" id="54984318"/>
<dbReference type="KEGG" id="vg:54984318"/>
<protein>
    <submittedName>
        <fullName evidence="1">Terminase small subunit</fullName>
    </submittedName>
</protein>
<name>A0A2D0W9L5_9CAUD</name>
<evidence type="ECO:0000313" key="1">
    <source>
        <dbReference type="EMBL" id="APL99352.1"/>
    </source>
</evidence>
<proteinExistence type="predicted"/>
<dbReference type="RefSeq" id="YP_009794067.1">
    <property type="nucleotide sequence ID" value="NC_047878.1"/>
</dbReference>
<evidence type="ECO:0000313" key="2">
    <source>
        <dbReference type="Proteomes" id="UP000241807"/>
    </source>
</evidence>
<sequence>MHPIEKLPPKPMVPFTAERKERYLDLLRNDPRIGGRVYLCAEAVGVSTSTVYDHCKRDPEFKERFEEARQAWIEEYAMAALLKRGIEGVDRPLIGGKFKDEIVAYERVYSDSLLLAYMRAYKPEFKEKADTTALITGGAAGVMIVPAAPQNMEHWQVSFGDLAKGTEGRD</sequence>